<dbReference type="GO" id="GO:0005829">
    <property type="term" value="C:cytosol"/>
    <property type="evidence" value="ECO:0007669"/>
    <property type="project" value="TreeGrafter"/>
</dbReference>
<evidence type="ECO:0000256" key="4">
    <source>
        <dbReference type="ARBA" id="ARBA00022695"/>
    </source>
</evidence>
<name>A0A7R9QVX8_9ACAR</name>
<reference evidence="7" key="1">
    <citation type="submission" date="2020-11" db="EMBL/GenBank/DDBJ databases">
        <authorList>
            <person name="Tran Van P."/>
        </authorList>
    </citation>
    <scope>NUCLEOTIDE SEQUENCE</scope>
</reference>
<feature type="non-terminal residue" evidence="7">
    <location>
        <position position="451"/>
    </location>
</feature>
<evidence type="ECO:0000256" key="2">
    <source>
        <dbReference type="ARBA" id="ARBA00012416"/>
    </source>
</evidence>
<dbReference type="FunFam" id="3.30.230.70:FF:000001">
    <property type="entry name" value="Polyribonucleotide nucleotidyltransferase"/>
    <property type="match status" value="1"/>
</dbReference>
<dbReference type="InterPro" id="IPR027408">
    <property type="entry name" value="PNPase/RNase_PH_dom_sf"/>
</dbReference>
<feature type="domain" description="Exoribonuclease phosphorolytic" evidence="6">
    <location>
        <begin position="371"/>
        <end position="443"/>
    </location>
</feature>
<dbReference type="SUPFAM" id="SSF46915">
    <property type="entry name" value="Polynucleotide phosphorylase/guanosine pentaphosphate synthase (PNPase/GPSI), domain 3"/>
    <property type="match status" value="1"/>
</dbReference>
<dbReference type="PANTHER" id="PTHR11252">
    <property type="entry name" value="POLYRIBONUCLEOTIDE NUCLEOTIDYLTRANSFERASE"/>
    <property type="match status" value="1"/>
</dbReference>
<dbReference type="Proteomes" id="UP000728032">
    <property type="component" value="Unassembled WGS sequence"/>
</dbReference>
<protein>
    <recommendedName>
        <fullName evidence="2">polyribonucleotide nucleotidyltransferase</fullName>
        <ecNumber evidence="2">2.7.7.8</ecNumber>
    </recommendedName>
</protein>
<dbReference type="PANTHER" id="PTHR11252:SF0">
    <property type="entry name" value="POLYRIBONUCLEOTIDE NUCLEOTIDYLTRANSFERASE 1, MITOCHONDRIAL"/>
    <property type="match status" value="1"/>
</dbReference>
<dbReference type="Pfam" id="PF01138">
    <property type="entry name" value="RNase_PH"/>
    <property type="match status" value="2"/>
</dbReference>
<dbReference type="GO" id="GO:0000958">
    <property type="term" value="P:mitochondrial mRNA catabolic process"/>
    <property type="evidence" value="ECO:0007669"/>
    <property type="project" value="TreeGrafter"/>
</dbReference>
<sequence length="451" mass="49502">MIALANRRLVAANEWLLGRHRRHSIAVCRQTHRKSSADDSETHVTFSNGRTMRISTGRLARMADGSAVVGAGDTSVMVTAVHRPTPKSAYSSFVPLTVDYRHKYSAAGRIPVNRMRREVGAPTEREILTARIIDRSVRPVFPKGYNFETQLVCNLLAVDGVNDPDVLAVNSASAALTLSPIPWEGPVGAVRVALTRDNHVITCPTRREMSEAALNCVVTCTAGGQVLMLEAFANEPVLEPGLLKTIGRAVRECRAVTDVIARLRETDGKPKRDITDTVSAVTDEHFQAVKQLIYPGIRHVFQDYSHDKFSRDAAIQAVIASAMDQLREQFGADCEPILSDAIHSCIKHVYAELVVDSSIPTKRCDGRLTSELRPITCQTDLFKPLHGSALFQRGQTQVLCSLTLDSADSAYRSDPFSALTGGLLEKNFMLHYEFPQYATNSTGSSSVGRRE</sequence>
<dbReference type="GO" id="GO:0000175">
    <property type="term" value="F:3'-5'-RNA exonuclease activity"/>
    <property type="evidence" value="ECO:0007669"/>
    <property type="project" value="TreeGrafter"/>
</dbReference>
<evidence type="ECO:0000256" key="5">
    <source>
        <dbReference type="ARBA" id="ARBA00022884"/>
    </source>
</evidence>
<comment type="similarity">
    <text evidence="1">Belongs to the polyribonucleotide nucleotidyltransferase family.</text>
</comment>
<keyword evidence="5" id="KW-0694">RNA-binding</keyword>
<keyword evidence="3" id="KW-0808">Transferase</keyword>
<accession>A0A7R9QVX8</accession>
<proteinExistence type="inferred from homology"/>
<dbReference type="GO" id="GO:0005739">
    <property type="term" value="C:mitochondrion"/>
    <property type="evidence" value="ECO:0007669"/>
    <property type="project" value="TreeGrafter"/>
</dbReference>
<dbReference type="GO" id="GO:0000965">
    <property type="term" value="P:mitochondrial RNA 3'-end processing"/>
    <property type="evidence" value="ECO:0007669"/>
    <property type="project" value="TreeGrafter"/>
</dbReference>
<dbReference type="GO" id="GO:0003723">
    <property type="term" value="F:RNA binding"/>
    <property type="evidence" value="ECO:0007669"/>
    <property type="project" value="UniProtKB-KW"/>
</dbReference>
<evidence type="ECO:0000313" key="7">
    <source>
        <dbReference type="EMBL" id="CAD7658779.1"/>
    </source>
</evidence>
<evidence type="ECO:0000256" key="1">
    <source>
        <dbReference type="ARBA" id="ARBA00007404"/>
    </source>
</evidence>
<evidence type="ECO:0000313" key="8">
    <source>
        <dbReference type="Proteomes" id="UP000728032"/>
    </source>
</evidence>
<dbReference type="InterPro" id="IPR001247">
    <property type="entry name" value="ExoRNase_PH_dom1"/>
</dbReference>
<dbReference type="InterPro" id="IPR036345">
    <property type="entry name" value="ExoRNase_PH_dom2_sf"/>
</dbReference>
<dbReference type="InterPro" id="IPR020568">
    <property type="entry name" value="Ribosomal_Su5_D2-typ_SF"/>
</dbReference>
<dbReference type="SUPFAM" id="SSF55666">
    <property type="entry name" value="Ribonuclease PH domain 2-like"/>
    <property type="match status" value="1"/>
</dbReference>
<dbReference type="Gene3D" id="1.10.10.400">
    <property type="entry name" value="Polyribonucleotide nucleotidyltransferase, RNA-binding domain"/>
    <property type="match status" value="1"/>
</dbReference>
<evidence type="ECO:0000256" key="3">
    <source>
        <dbReference type="ARBA" id="ARBA00022679"/>
    </source>
</evidence>
<keyword evidence="8" id="KW-1185">Reference proteome</keyword>
<dbReference type="GO" id="GO:0004654">
    <property type="term" value="F:polyribonucleotide nucleotidyltransferase activity"/>
    <property type="evidence" value="ECO:0007669"/>
    <property type="project" value="UniProtKB-EC"/>
</dbReference>
<gene>
    <name evidence="7" type="ORF">ONB1V03_LOCUS15399</name>
</gene>
<dbReference type="EMBL" id="CAJPVJ010015817">
    <property type="protein sequence ID" value="CAG2175965.1"/>
    <property type="molecule type" value="Genomic_DNA"/>
</dbReference>
<evidence type="ECO:0000259" key="6">
    <source>
        <dbReference type="Pfam" id="PF01138"/>
    </source>
</evidence>
<dbReference type="InterPro" id="IPR012162">
    <property type="entry name" value="PNPase"/>
</dbReference>
<dbReference type="SUPFAM" id="SSF54211">
    <property type="entry name" value="Ribosomal protein S5 domain 2-like"/>
    <property type="match status" value="2"/>
</dbReference>
<dbReference type="EMBL" id="OC930642">
    <property type="protein sequence ID" value="CAD7658779.1"/>
    <property type="molecule type" value="Genomic_DNA"/>
</dbReference>
<dbReference type="InterPro" id="IPR036456">
    <property type="entry name" value="PNPase_PH_RNA-bd_sf"/>
</dbReference>
<dbReference type="AlphaFoldDB" id="A0A7R9QVX8"/>
<dbReference type="Gene3D" id="3.30.230.70">
    <property type="entry name" value="GHMP Kinase, N-terminal domain"/>
    <property type="match status" value="2"/>
</dbReference>
<dbReference type="OrthoDB" id="437922at2759"/>
<dbReference type="EC" id="2.7.7.8" evidence="2"/>
<keyword evidence="4" id="KW-0548">Nucleotidyltransferase</keyword>
<organism evidence="7">
    <name type="scientific">Oppiella nova</name>
    <dbReference type="NCBI Taxonomy" id="334625"/>
    <lineage>
        <taxon>Eukaryota</taxon>
        <taxon>Metazoa</taxon>
        <taxon>Ecdysozoa</taxon>
        <taxon>Arthropoda</taxon>
        <taxon>Chelicerata</taxon>
        <taxon>Arachnida</taxon>
        <taxon>Acari</taxon>
        <taxon>Acariformes</taxon>
        <taxon>Sarcoptiformes</taxon>
        <taxon>Oribatida</taxon>
        <taxon>Brachypylina</taxon>
        <taxon>Oppioidea</taxon>
        <taxon>Oppiidae</taxon>
        <taxon>Oppiella</taxon>
    </lineage>
</organism>
<feature type="domain" description="Exoribonuclease phosphorolytic" evidence="6">
    <location>
        <begin position="49"/>
        <end position="182"/>
    </location>
</feature>